<protein>
    <submittedName>
        <fullName evidence="2">Uncharacterized protein</fullName>
    </submittedName>
</protein>
<dbReference type="EMBL" id="BARU01019295">
    <property type="protein sequence ID" value="GAH51010.1"/>
    <property type="molecule type" value="Genomic_DNA"/>
</dbReference>
<evidence type="ECO:0000313" key="2">
    <source>
        <dbReference type="EMBL" id="GAH51010.1"/>
    </source>
</evidence>
<feature type="region of interest" description="Disordered" evidence="1">
    <location>
        <begin position="1"/>
        <end position="30"/>
    </location>
</feature>
<reference evidence="2" key="1">
    <citation type="journal article" date="2014" name="Front. Microbiol.">
        <title>High frequency of phylogenetically diverse reductive dehalogenase-homologous genes in deep subseafloor sedimentary metagenomes.</title>
        <authorList>
            <person name="Kawai M."/>
            <person name="Futagami T."/>
            <person name="Toyoda A."/>
            <person name="Takaki Y."/>
            <person name="Nishi S."/>
            <person name="Hori S."/>
            <person name="Arai W."/>
            <person name="Tsubouchi T."/>
            <person name="Morono Y."/>
            <person name="Uchiyama I."/>
            <person name="Ito T."/>
            <person name="Fujiyama A."/>
            <person name="Inagaki F."/>
            <person name="Takami H."/>
        </authorList>
    </citation>
    <scope>NUCLEOTIDE SEQUENCE</scope>
    <source>
        <strain evidence="2">Expedition CK06-06</strain>
    </source>
</reference>
<name>X1H1Q2_9ZZZZ</name>
<proteinExistence type="predicted"/>
<dbReference type="AlphaFoldDB" id="X1H1Q2"/>
<evidence type="ECO:0000256" key="1">
    <source>
        <dbReference type="SAM" id="MobiDB-lite"/>
    </source>
</evidence>
<comment type="caution">
    <text evidence="2">The sequence shown here is derived from an EMBL/GenBank/DDBJ whole genome shotgun (WGS) entry which is preliminary data.</text>
</comment>
<feature type="non-terminal residue" evidence="2">
    <location>
        <position position="30"/>
    </location>
</feature>
<accession>X1H1Q2</accession>
<sequence length="30" mass="3290">MDGKSAKKGIKTGKNRTKNAKKPLKKSKFA</sequence>
<gene>
    <name evidence="2" type="ORF">S03H2_31787</name>
</gene>
<organism evidence="2">
    <name type="scientific">marine sediment metagenome</name>
    <dbReference type="NCBI Taxonomy" id="412755"/>
    <lineage>
        <taxon>unclassified sequences</taxon>
        <taxon>metagenomes</taxon>
        <taxon>ecological metagenomes</taxon>
    </lineage>
</organism>